<dbReference type="NCBIfam" id="NF006875">
    <property type="entry name" value="PRK09372.1"/>
    <property type="match status" value="1"/>
</dbReference>
<dbReference type="OrthoDB" id="1476984at2759"/>
<keyword evidence="4 8" id="KW-0479">Metal-binding</keyword>
<reference evidence="11" key="1">
    <citation type="submission" date="2016-06" db="EMBL/GenBank/DDBJ databases">
        <title>Parallel loss of symbiosis genes in relatives of nitrogen-fixing non-legume Parasponia.</title>
        <authorList>
            <person name="Van Velzen R."/>
            <person name="Holmer R."/>
            <person name="Bu F."/>
            <person name="Rutten L."/>
            <person name="Van Zeijl A."/>
            <person name="Liu W."/>
            <person name="Santuari L."/>
            <person name="Cao Q."/>
            <person name="Sharma T."/>
            <person name="Shen D."/>
            <person name="Roswanjaya Y."/>
            <person name="Wardhani T."/>
            <person name="Kalhor M.S."/>
            <person name="Jansen J."/>
            <person name="Van den Hoogen J."/>
            <person name="Gungor B."/>
            <person name="Hartog M."/>
            <person name="Hontelez J."/>
            <person name="Verver J."/>
            <person name="Yang W.-C."/>
            <person name="Schijlen E."/>
            <person name="Repin R."/>
            <person name="Schilthuizen M."/>
            <person name="Schranz E."/>
            <person name="Heidstra R."/>
            <person name="Miyata K."/>
            <person name="Fedorova E."/>
            <person name="Kohlen W."/>
            <person name="Bisseling T."/>
            <person name="Smit S."/>
            <person name="Geurts R."/>
        </authorList>
    </citation>
    <scope>NUCLEOTIDE SEQUENCE [LARGE SCALE GENOMIC DNA]</scope>
    <source>
        <strain evidence="11">cv. RG33-2</strain>
    </source>
</reference>
<dbReference type="PANTHER" id="PTHR33254">
    <property type="entry name" value="4-HYDROXY-4-METHYL-2-OXOGLUTARATE ALDOLASE 3-RELATED"/>
    <property type="match status" value="1"/>
</dbReference>
<evidence type="ECO:0000256" key="9">
    <source>
        <dbReference type="RuleBase" id="RU004338"/>
    </source>
</evidence>
<protein>
    <recommendedName>
        <fullName evidence="9">4-hydroxy-4-methyl-2-oxoglutarate aldolase</fullName>
        <shortName evidence="9">HMG aldolase</shortName>
        <ecNumber evidence="9">4.1.1.112</ecNumber>
        <ecNumber evidence="9">4.1.3.17</ecNumber>
    </recommendedName>
    <alternativeName>
        <fullName evidence="9">Oxaloacetate decarboxylase</fullName>
    </alternativeName>
</protein>
<evidence type="ECO:0000313" key="10">
    <source>
        <dbReference type="EMBL" id="PON86242.1"/>
    </source>
</evidence>
<dbReference type="GO" id="GO:0008948">
    <property type="term" value="F:oxaloacetate decarboxylase activity"/>
    <property type="evidence" value="ECO:0007669"/>
    <property type="project" value="UniProtKB-EC"/>
</dbReference>
<comment type="cofactor">
    <cofactor evidence="8">
        <name>Mg(2+)</name>
        <dbReference type="ChEBI" id="CHEBI:18420"/>
    </cofactor>
</comment>
<name>A0A2P5EL48_TREOI</name>
<dbReference type="PANTHER" id="PTHR33254:SF4">
    <property type="entry name" value="4-HYDROXY-4-METHYL-2-OXOGLUTARATE ALDOLASE 3-RELATED"/>
    <property type="match status" value="1"/>
</dbReference>
<dbReference type="EC" id="4.1.3.17" evidence="9"/>
<organism evidence="10 11">
    <name type="scientific">Trema orientale</name>
    <name type="common">Charcoal tree</name>
    <name type="synonym">Celtis orientalis</name>
    <dbReference type="NCBI Taxonomy" id="63057"/>
    <lineage>
        <taxon>Eukaryota</taxon>
        <taxon>Viridiplantae</taxon>
        <taxon>Streptophyta</taxon>
        <taxon>Embryophyta</taxon>
        <taxon>Tracheophyta</taxon>
        <taxon>Spermatophyta</taxon>
        <taxon>Magnoliopsida</taxon>
        <taxon>eudicotyledons</taxon>
        <taxon>Gunneridae</taxon>
        <taxon>Pentapetalae</taxon>
        <taxon>rosids</taxon>
        <taxon>fabids</taxon>
        <taxon>Rosales</taxon>
        <taxon>Cannabaceae</taxon>
        <taxon>Trema</taxon>
    </lineage>
</organism>
<dbReference type="EC" id="4.1.1.112" evidence="9"/>
<proteinExistence type="inferred from homology"/>
<feature type="binding site" evidence="8">
    <location>
        <position position="104"/>
    </location>
    <ligand>
        <name>Mg(2+)</name>
        <dbReference type="ChEBI" id="CHEBI:18420"/>
    </ligand>
</feature>
<dbReference type="InterPro" id="IPR036704">
    <property type="entry name" value="RraA/RraA-like_sf"/>
</dbReference>
<evidence type="ECO:0000256" key="5">
    <source>
        <dbReference type="ARBA" id="ARBA00023239"/>
    </source>
</evidence>
<keyword evidence="8" id="KW-0460">Magnesium</keyword>
<gene>
    <name evidence="10" type="ORF">TorRG33x02_179610</name>
</gene>
<keyword evidence="11" id="KW-1185">Reference proteome</keyword>
<feature type="binding site" evidence="8">
    <location>
        <begin position="81"/>
        <end position="84"/>
    </location>
    <ligand>
        <name>substrate</name>
    </ligand>
</feature>
<comment type="similarity">
    <text evidence="2 9">Belongs to the class II aldolase/RraA-like family.</text>
</comment>
<comment type="caution">
    <text evidence="10">The sequence shown here is derived from an EMBL/GenBank/DDBJ whole genome shotgun (WGS) entry which is preliminary data.</text>
</comment>
<evidence type="ECO:0000256" key="6">
    <source>
        <dbReference type="ARBA" id="ARBA00025046"/>
    </source>
</evidence>
<evidence type="ECO:0000313" key="11">
    <source>
        <dbReference type="Proteomes" id="UP000237000"/>
    </source>
</evidence>
<dbReference type="GO" id="GO:0051252">
    <property type="term" value="P:regulation of RNA metabolic process"/>
    <property type="evidence" value="ECO:0007669"/>
    <property type="project" value="InterPro"/>
</dbReference>
<evidence type="ECO:0000256" key="3">
    <source>
        <dbReference type="ARBA" id="ARBA00011233"/>
    </source>
</evidence>
<comment type="catalytic activity">
    <reaction evidence="7 9">
        <text>oxaloacetate + H(+) = pyruvate + CO2</text>
        <dbReference type="Rhea" id="RHEA:15641"/>
        <dbReference type="ChEBI" id="CHEBI:15361"/>
        <dbReference type="ChEBI" id="CHEBI:15378"/>
        <dbReference type="ChEBI" id="CHEBI:16452"/>
        <dbReference type="ChEBI" id="CHEBI:16526"/>
        <dbReference type="EC" id="4.1.1.112"/>
    </reaction>
</comment>
<accession>A0A2P5EL48</accession>
<dbReference type="CDD" id="cd16841">
    <property type="entry name" value="RraA_family"/>
    <property type="match status" value="1"/>
</dbReference>
<dbReference type="EMBL" id="JXTC01000135">
    <property type="protein sequence ID" value="PON86242.1"/>
    <property type="molecule type" value="Genomic_DNA"/>
</dbReference>
<dbReference type="InParanoid" id="A0A2P5EL48"/>
<dbReference type="GO" id="GO:0008428">
    <property type="term" value="F:ribonuclease inhibitor activity"/>
    <property type="evidence" value="ECO:0007669"/>
    <property type="project" value="InterPro"/>
</dbReference>
<dbReference type="InterPro" id="IPR010203">
    <property type="entry name" value="RraA"/>
</dbReference>
<evidence type="ECO:0000256" key="7">
    <source>
        <dbReference type="ARBA" id="ARBA00047973"/>
    </source>
</evidence>
<evidence type="ECO:0000256" key="4">
    <source>
        <dbReference type="ARBA" id="ARBA00022723"/>
    </source>
</evidence>
<sequence>MDVLATTDLCDSNIELMESGELRFLQPVFKTYGKREAFSGRIETLKVLDDNGLVLEALRSRGEGKVLVIDGAGSMRCALMGGQLTQLAERMGWAGVVVNGCIRDVNDINECDIGVRALASHPVRPTKKGLGERHLPAFVAGTLILDGDWLYADADGILVSKSELSVSSDKLLSIFDFL</sequence>
<dbReference type="Gene3D" id="3.50.30.40">
    <property type="entry name" value="Ribonuclease E inhibitor RraA/RraA-like"/>
    <property type="match status" value="1"/>
</dbReference>
<feature type="binding site" evidence="8">
    <location>
        <position position="103"/>
    </location>
    <ligand>
        <name>substrate</name>
    </ligand>
</feature>
<evidence type="ECO:0000256" key="2">
    <source>
        <dbReference type="ARBA" id="ARBA00008621"/>
    </source>
</evidence>
<comment type="cofactor">
    <cofactor evidence="9">
        <name>a divalent metal cation</name>
        <dbReference type="ChEBI" id="CHEBI:60240"/>
    </cofactor>
</comment>
<dbReference type="NCBIfam" id="TIGR01935">
    <property type="entry name" value="NOT-MenG"/>
    <property type="match status" value="1"/>
</dbReference>
<evidence type="ECO:0000256" key="8">
    <source>
        <dbReference type="PIRSR" id="PIRSR605493-1"/>
    </source>
</evidence>
<dbReference type="Proteomes" id="UP000237000">
    <property type="component" value="Unassembled WGS sequence"/>
</dbReference>
<dbReference type="AlphaFoldDB" id="A0A2P5EL48"/>
<dbReference type="GO" id="GO:0047443">
    <property type="term" value="F:4-hydroxy-4-methyl-2-oxoglutarate aldolase activity"/>
    <property type="evidence" value="ECO:0007669"/>
    <property type="project" value="UniProtKB-EC"/>
</dbReference>
<dbReference type="Pfam" id="PF03737">
    <property type="entry name" value="RraA-like"/>
    <property type="match status" value="1"/>
</dbReference>
<comment type="subunit">
    <text evidence="3 9">Homotrimer.</text>
</comment>
<comment type="function">
    <text evidence="6 9">Catalyzes the aldol cleavage of 4-hydroxy-4-methyl-2-oxoglutarate (HMG) into 2 molecules of pyruvate. Also contains a secondary oxaloacetate (OAA) decarboxylase activity due to the common pyruvate enolate transition state formed following C-C bond cleavage in the retro-aldol and decarboxylation reactions.</text>
</comment>
<dbReference type="SUPFAM" id="SSF89562">
    <property type="entry name" value="RraA-like"/>
    <property type="match status" value="1"/>
</dbReference>
<evidence type="ECO:0000256" key="1">
    <source>
        <dbReference type="ARBA" id="ARBA00001342"/>
    </source>
</evidence>
<dbReference type="STRING" id="63057.A0A2P5EL48"/>
<comment type="catalytic activity">
    <reaction evidence="1 9">
        <text>4-hydroxy-4-methyl-2-oxoglutarate = 2 pyruvate</text>
        <dbReference type="Rhea" id="RHEA:22748"/>
        <dbReference type="ChEBI" id="CHEBI:15361"/>
        <dbReference type="ChEBI" id="CHEBI:58276"/>
        <dbReference type="EC" id="4.1.3.17"/>
    </reaction>
</comment>
<dbReference type="GO" id="GO:0046872">
    <property type="term" value="F:metal ion binding"/>
    <property type="evidence" value="ECO:0007669"/>
    <property type="project" value="UniProtKB-KW"/>
</dbReference>
<keyword evidence="5 9" id="KW-0456">Lyase</keyword>
<dbReference type="InterPro" id="IPR005493">
    <property type="entry name" value="RraA/RraA-like"/>
</dbReference>